<organism evidence="5 6">
    <name type="scientific">Zootermopsis nevadensis</name>
    <name type="common">Dampwood termite</name>
    <dbReference type="NCBI Taxonomy" id="136037"/>
    <lineage>
        <taxon>Eukaryota</taxon>
        <taxon>Metazoa</taxon>
        <taxon>Ecdysozoa</taxon>
        <taxon>Arthropoda</taxon>
        <taxon>Hexapoda</taxon>
        <taxon>Insecta</taxon>
        <taxon>Pterygota</taxon>
        <taxon>Neoptera</taxon>
        <taxon>Polyneoptera</taxon>
        <taxon>Dictyoptera</taxon>
        <taxon>Blattodea</taxon>
        <taxon>Blattoidea</taxon>
        <taxon>Termitoidae</taxon>
        <taxon>Termopsidae</taxon>
        <taxon>Zootermopsis</taxon>
    </lineage>
</organism>
<dbReference type="SUPFAM" id="SSF50978">
    <property type="entry name" value="WD40 repeat-like"/>
    <property type="match status" value="1"/>
</dbReference>
<evidence type="ECO:0000256" key="2">
    <source>
        <dbReference type="ARBA" id="ARBA00022737"/>
    </source>
</evidence>
<dbReference type="InterPro" id="IPR001680">
    <property type="entry name" value="WD40_rpt"/>
</dbReference>
<dbReference type="STRING" id="136037.A0A067QY95"/>
<dbReference type="AlphaFoldDB" id="A0A067QY95"/>
<dbReference type="PANTHER" id="PTHR19918:SF1">
    <property type="entry name" value="FIZZY-RELATED PROTEIN HOMOLOG"/>
    <property type="match status" value="1"/>
</dbReference>
<dbReference type="Gene3D" id="2.130.10.10">
    <property type="entry name" value="YVTN repeat-like/Quinoprotein amine dehydrogenase"/>
    <property type="match status" value="1"/>
</dbReference>
<dbReference type="PROSITE" id="PS50294">
    <property type="entry name" value="WD_REPEATS_REGION"/>
    <property type="match status" value="1"/>
</dbReference>
<evidence type="ECO:0000313" key="6">
    <source>
        <dbReference type="Proteomes" id="UP000027135"/>
    </source>
</evidence>
<dbReference type="PROSITE" id="PS00678">
    <property type="entry name" value="WD_REPEATS_1"/>
    <property type="match status" value="1"/>
</dbReference>
<dbReference type="GO" id="GO:0031145">
    <property type="term" value="P:anaphase-promoting complex-dependent catabolic process"/>
    <property type="evidence" value="ECO:0007669"/>
    <property type="project" value="TreeGrafter"/>
</dbReference>
<evidence type="ECO:0000313" key="5">
    <source>
        <dbReference type="EMBL" id="KDR14398.1"/>
    </source>
</evidence>
<evidence type="ECO:0000256" key="1">
    <source>
        <dbReference type="ARBA" id="ARBA00022574"/>
    </source>
</evidence>
<dbReference type="Pfam" id="PF00400">
    <property type="entry name" value="WD40"/>
    <property type="match status" value="1"/>
</dbReference>
<keyword evidence="2" id="KW-0677">Repeat</keyword>
<gene>
    <name evidence="5" type="ORF">L798_11873</name>
</gene>
<dbReference type="GO" id="GO:0005680">
    <property type="term" value="C:anaphase-promoting complex"/>
    <property type="evidence" value="ECO:0007669"/>
    <property type="project" value="TreeGrafter"/>
</dbReference>
<dbReference type="Proteomes" id="UP000027135">
    <property type="component" value="Unassembled WGS sequence"/>
</dbReference>
<evidence type="ECO:0000256" key="4">
    <source>
        <dbReference type="PROSITE-ProRule" id="PRU00221"/>
    </source>
</evidence>
<dbReference type="InParanoid" id="A0A067QY95"/>
<reference evidence="5 6" key="1">
    <citation type="journal article" date="2014" name="Nat. Commun.">
        <title>Molecular traces of alternative social organization in a termite genome.</title>
        <authorList>
            <person name="Terrapon N."/>
            <person name="Li C."/>
            <person name="Robertson H.M."/>
            <person name="Ji L."/>
            <person name="Meng X."/>
            <person name="Booth W."/>
            <person name="Chen Z."/>
            <person name="Childers C.P."/>
            <person name="Glastad K.M."/>
            <person name="Gokhale K."/>
            <person name="Gowin J."/>
            <person name="Gronenberg W."/>
            <person name="Hermansen R.A."/>
            <person name="Hu H."/>
            <person name="Hunt B.G."/>
            <person name="Huylmans A.K."/>
            <person name="Khalil S.M."/>
            <person name="Mitchell R.D."/>
            <person name="Munoz-Torres M.C."/>
            <person name="Mustard J.A."/>
            <person name="Pan H."/>
            <person name="Reese J.T."/>
            <person name="Scharf M.E."/>
            <person name="Sun F."/>
            <person name="Vogel H."/>
            <person name="Xiao J."/>
            <person name="Yang W."/>
            <person name="Yang Z."/>
            <person name="Yang Z."/>
            <person name="Zhou J."/>
            <person name="Zhu J."/>
            <person name="Brent C.S."/>
            <person name="Elsik C.G."/>
            <person name="Goodisman M.A."/>
            <person name="Liberles D.A."/>
            <person name="Roe R.M."/>
            <person name="Vargo E.L."/>
            <person name="Vilcinskas A."/>
            <person name="Wang J."/>
            <person name="Bornberg-Bauer E."/>
            <person name="Korb J."/>
            <person name="Zhang G."/>
            <person name="Liebig J."/>
        </authorList>
    </citation>
    <scope>NUCLEOTIDE SEQUENCE [LARGE SCALE GENOMIC DNA]</scope>
    <source>
        <tissue evidence="5">Whole organism</tissue>
    </source>
</reference>
<protein>
    <submittedName>
        <fullName evidence="5">Fizzy-related protein-like protein</fullName>
    </submittedName>
</protein>
<sequence>MVILCRQEGLILQCDVRTPSLVTETMLVGHQQEVCGLKWYPDKQSLASSGNDNRLNVWNLHLLSPVQTYTQ</sequence>
<keyword evidence="3" id="KW-0131">Cell cycle</keyword>
<dbReference type="InterPro" id="IPR019775">
    <property type="entry name" value="WD40_repeat_CS"/>
</dbReference>
<dbReference type="PROSITE" id="PS50082">
    <property type="entry name" value="WD_REPEATS_2"/>
    <property type="match status" value="1"/>
</dbReference>
<feature type="repeat" description="WD" evidence="4">
    <location>
        <begin position="27"/>
        <end position="68"/>
    </location>
</feature>
<dbReference type="EMBL" id="KK852885">
    <property type="protein sequence ID" value="KDR14398.1"/>
    <property type="molecule type" value="Genomic_DNA"/>
</dbReference>
<dbReference type="GO" id="GO:1905786">
    <property type="term" value="P:positive regulation of anaphase-promoting complex-dependent catabolic process"/>
    <property type="evidence" value="ECO:0007669"/>
    <property type="project" value="TreeGrafter"/>
</dbReference>
<dbReference type="GO" id="GO:1990757">
    <property type="term" value="F:ubiquitin ligase activator activity"/>
    <property type="evidence" value="ECO:0007669"/>
    <property type="project" value="TreeGrafter"/>
</dbReference>
<dbReference type="SMART" id="SM00320">
    <property type="entry name" value="WD40"/>
    <property type="match status" value="1"/>
</dbReference>
<dbReference type="eggNOG" id="KOG0305">
    <property type="taxonomic scope" value="Eukaryota"/>
</dbReference>
<keyword evidence="6" id="KW-1185">Reference proteome</keyword>
<keyword evidence="1 4" id="KW-0853">WD repeat</keyword>
<proteinExistence type="predicted"/>
<dbReference type="InterPro" id="IPR036322">
    <property type="entry name" value="WD40_repeat_dom_sf"/>
</dbReference>
<evidence type="ECO:0000256" key="3">
    <source>
        <dbReference type="ARBA" id="ARBA00023306"/>
    </source>
</evidence>
<dbReference type="PANTHER" id="PTHR19918">
    <property type="entry name" value="CELL DIVISION CYCLE 20 CDC20 FIZZY -RELATED"/>
    <property type="match status" value="1"/>
</dbReference>
<name>A0A067QY95_ZOONE</name>
<dbReference type="InterPro" id="IPR033010">
    <property type="entry name" value="Cdc20/Fizzy"/>
</dbReference>
<dbReference type="GO" id="GO:0010997">
    <property type="term" value="F:anaphase-promoting complex binding"/>
    <property type="evidence" value="ECO:0007669"/>
    <property type="project" value="InterPro"/>
</dbReference>
<accession>A0A067QY95</accession>
<dbReference type="InterPro" id="IPR015943">
    <property type="entry name" value="WD40/YVTN_repeat-like_dom_sf"/>
</dbReference>